<feature type="domain" description="Peptide methionine sulphoxide reductase MsrA" evidence="5">
    <location>
        <begin position="17"/>
        <end position="167"/>
    </location>
</feature>
<protein>
    <recommendedName>
        <fullName evidence="4">Peptide methionine sulfoxide reductase MsrA</fullName>
        <shortName evidence="4">Protein-methionine-S-oxide reductase</shortName>
        <ecNumber evidence="4">1.8.4.11</ecNumber>
    </recommendedName>
    <alternativeName>
        <fullName evidence="4">Peptide-methionine (S)-S-oxide reductase</fullName>
        <shortName evidence="4">Peptide Met(O) reductase</shortName>
    </alternativeName>
</protein>
<organism evidence="6 7">
    <name type="scientific">Anaerosporomusa subterranea</name>
    <dbReference type="NCBI Taxonomy" id="1794912"/>
    <lineage>
        <taxon>Bacteria</taxon>
        <taxon>Bacillati</taxon>
        <taxon>Bacillota</taxon>
        <taxon>Negativicutes</taxon>
        <taxon>Acetonemataceae</taxon>
        <taxon>Anaerosporomusa</taxon>
    </lineage>
</organism>
<dbReference type="InterPro" id="IPR036509">
    <property type="entry name" value="Met_Sox_Rdtase_MsrA_sf"/>
</dbReference>
<dbReference type="HAMAP" id="MF_01401">
    <property type="entry name" value="MsrA"/>
    <property type="match status" value="1"/>
</dbReference>
<name>A0A154BNY9_ANASB</name>
<evidence type="ECO:0000256" key="3">
    <source>
        <dbReference type="ARBA" id="ARBA00048782"/>
    </source>
</evidence>
<proteinExistence type="inferred from homology"/>
<dbReference type="AlphaFoldDB" id="A0A154BNY9"/>
<evidence type="ECO:0000256" key="1">
    <source>
        <dbReference type="ARBA" id="ARBA00023002"/>
    </source>
</evidence>
<evidence type="ECO:0000259" key="5">
    <source>
        <dbReference type="Pfam" id="PF01625"/>
    </source>
</evidence>
<gene>
    <name evidence="4" type="primary">msrA</name>
    <name evidence="6" type="ORF">AXX12_12160</name>
</gene>
<dbReference type="Gene3D" id="3.30.1060.10">
    <property type="entry name" value="Peptide methionine sulphoxide reductase MsrA"/>
    <property type="match status" value="1"/>
</dbReference>
<keyword evidence="1 4" id="KW-0560">Oxidoreductase</keyword>
<dbReference type="PANTHER" id="PTHR42799">
    <property type="entry name" value="MITOCHONDRIAL PEPTIDE METHIONINE SULFOXIDE REDUCTASE"/>
    <property type="match status" value="1"/>
</dbReference>
<evidence type="ECO:0000313" key="7">
    <source>
        <dbReference type="Proteomes" id="UP000076268"/>
    </source>
</evidence>
<comment type="catalytic activity">
    <reaction evidence="2 4">
        <text>L-methionyl-[protein] + [thioredoxin]-disulfide + H2O = L-methionyl-(S)-S-oxide-[protein] + [thioredoxin]-dithiol</text>
        <dbReference type="Rhea" id="RHEA:14217"/>
        <dbReference type="Rhea" id="RHEA-COMP:10698"/>
        <dbReference type="Rhea" id="RHEA-COMP:10700"/>
        <dbReference type="Rhea" id="RHEA-COMP:12313"/>
        <dbReference type="Rhea" id="RHEA-COMP:12315"/>
        <dbReference type="ChEBI" id="CHEBI:15377"/>
        <dbReference type="ChEBI" id="CHEBI:16044"/>
        <dbReference type="ChEBI" id="CHEBI:29950"/>
        <dbReference type="ChEBI" id="CHEBI:44120"/>
        <dbReference type="ChEBI" id="CHEBI:50058"/>
        <dbReference type="EC" id="1.8.4.11"/>
    </reaction>
</comment>
<comment type="catalytic activity">
    <reaction evidence="3 4">
        <text>[thioredoxin]-disulfide + L-methionine + H2O = L-methionine (S)-S-oxide + [thioredoxin]-dithiol</text>
        <dbReference type="Rhea" id="RHEA:19993"/>
        <dbReference type="Rhea" id="RHEA-COMP:10698"/>
        <dbReference type="Rhea" id="RHEA-COMP:10700"/>
        <dbReference type="ChEBI" id="CHEBI:15377"/>
        <dbReference type="ChEBI" id="CHEBI:29950"/>
        <dbReference type="ChEBI" id="CHEBI:50058"/>
        <dbReference type="ChEBI" id="CHEBI:57844"/>
        <dbReference type="ChEBI" id="CHEBI:58772"/>
        <dbReference type="EC" id="1.8.4.11"/>
    </reaction>
</comment>
<dbReference type="STRING" id="1794912.AXX12_12160"/>
<sequence>MSTNSKTQPPENKNLREIWLAGGCFWGSEAYLAKLNGVVYTDVGYANGKTENPTYEQVTYRNTGHAETVYVKYDPAQISLATLLTYYFKVVDPTSLNRQGNDTGVQYRTGIYYKNAADKATIDAVISQEQKKYAAPIVTEVLPLTNYYIAEAAHQQYLRKNPGGYCHINLSILDNDPIAKGK</sequence>
<dbReference type="SUPFAM" id="SSF55068">
    <property type="entry name" value="Peptide methionine sulfoxide reductase"/>
    <property type="match status" value="1"/>
</dbReference>
<evidence type="ECO:0000256" key="2">
    <source>
        <dbReference type="ARBA" id="ARBA00047806"/>
    </source>
</evidence>
<comment type="caution">
    <text evidence="6">The sequence shown here is derived from an EMBL/GenBank/DDBJ whole genome shotgun (WGS) entry which is preliminary data.</text>
</comment>
<dbReference type="InterPro" id="IPR002569">
    <property type="entry name" value="Met_Sox_Rdtase_MsrA_dom"/>
</dbReference>
<dbReference type="GO" id="GO:0033744">
    <property type="term" value="F:L-methionine:thioredoxin-disulfide S-oxidoreductase activity"/>
    <property type="evidence" value="ECO:0007669"/>
    <property type="project" value="RHEA"/>
</dbReference>
<dbReference type="GO" id="GO:0005737">
    <property type="term" value="C:cytoplasm"/>
    <property type="evidence" value="ECO:0007669"/>
    <property type="project" value="TreeGrafter"/>
</dbReference>
<reference evidence="6 7" key="1">
    <citation type="submission" date="2016-02" db="EMBL/GenBank/DDBJ databases">
        <title>Anaerosporomusa subterraneum gen. nov., sp. nov., a spore-forming obligate anaerobe isolated from saprolite.</title>
        <authorList>
            <person name="Choi J.K."/>
            <person name="Shah M."/>
            <person name="Yee N."/>
        </authorList>
    </citation>
    <scope>NUCLEOTIDE SEQUENCE [LARGE SCALE GENOMIC DNA]</scope>
    <source>
        <strain evidence="6 7">RU4</strain>
    </source>
</reference>
<dbReference type="PANTHER" id="PTHR42799:SF2">
    <property type="entry name" value="MITOCHONDRIAL PEPTIDE METHIONINE SULFOXIDE REDUCTASE"/>
    <property type="match status" value="1"/>
</dbReference>
<comment type="function">
    <text evidence="4">Has an important function as a repair enzyme for proteins that have been inactivated by oxidation. Catalyzes the reversible oxidation-reduction of methionine sulfoxide in proteins to methionine.</text>
</comment>
<evidence type="ECO:0000256" key="4">
    <source>
        <dbReference type="HAMAP-Rule" id="MF_01401"/>
    </source>
</evidence>
<keyword evidence="7" id="KW-1185">Reference proteome</keyword>
<dbReference type="GO" id="GO:0008113">
    <property type="term" value="F:peptide-methionine (S)-S-oxide reductase activity"/>
    <property type="evidence" value="ECO:0007669"/>
    <property type="project" value="UniProtKB-UniRule"/>
</dbReference>
<dbReference type="EC" id="1.8.4.11" evidence="4"/>
<accession>A0A154BNY9</accession>
<dbReference type="Pfam" id="PF01625">
    <property type="entry name" value="PMSR"/>
    <property type="match status" value="1"/>
</dbReference>
<dbReference type="NCBIfam" id="TIGR00401">
    <property type="entry name" value="msrA"/>
    <property type="match status" value="1"/>
</dbReference>
<evidence type="ECO:0000313" key="6">
    <source>
        <dbReference type="EMBL" id="KYZ75609.1"/>
    </source>
</evidence>
<dbReference type="Proteomes" id="UP000076268">
    <property type="component" value="Unassembled WGS sequence"/>
</dbReference>
<comment type="similarity">
    <text evidence="4">Belongs to the MsrA Met sulfoxide reductase family.</text>
</comment>
<dbReference type="OrthoDB" id="4174719at2"/>
<dbReference type="InterPro" id="IPR050162">
    <property type="entry name" value="MsrA_MetSO_reductase"/>
</dbReference>
<dbReference type="EMBL" id="LSGP01000023">
    <property type="protein sequence ID" value="KYZ75609.1"/>
    <property type="molecule type" value="Genomic_DNA"/>
</dbReference>
<dbReference type="GO" id="GO:0034599">
    <property type="term" value="P:cellular response to oxidative stress"/>
    <property type="evidence" value="ECO:0007669"/>
    <property type="project" value="TreeGrafter"/>
</dbReference>
<feature type="active site" evidence="4">
    <location>
        <position position="24"/>
    </location>
</feature>